<dbReference type="InterPro" id="IPR006143">
    <property type="entry name" value="RND_pump_MFP"/>
</dbReference>
<dbReference type="InterPro" id="IPR058624">
    <property type="entry name" value="MdtA-like_HH"/>
</dbReference>
<sequence>MEDENDPALQKMAEEVNAVIRSERTRGRLSRGVWVAVGLTLLGALVWWLWPSEAEVRWQTQALDRADMVLTATATGNLQPKSEVSVGAEISGLIADVLVEENDEVLKGQVLALFDTEELEVGLQQAEAGLALARASLAEAEATLDEARTDELRTQSLVVRGTAPQADLDKAEATRKRAEARIAYSRATVDQAEAAVSQARTRLEKAVITSPIDGVVLQRSVEPGNTVAANFQTPVLFLLAEDLGQMELHVSMDEADVGLVKAGQPATFTVDAWPGREFEAAVTKVHLYATVENNVVTYTTELAVDNRDHLLQPGMTATATITTGVRQQALRVPNIAFRYTPPSAREEGGGLFSRPRGGSNGSASGSSNTVWVLNEGEPQRVLLRTGYTDGRYTEVLSDELKQGQEVVTGRIED</sequence>
<dbReference type="RefSeq" id="WP_070966067.1">
    <property type="nucleotide sequence ID" value="NZ_CP017715.1"/>
</dbReference>
<evidence type="ECO:0000256" key="6">
    <source>
        <dbReference type="SAM" id="Phobius"/>
    </source>
</evidence>
<dbReference type="InterPro" id="IPR058792">
    <property type="entry name" value="Beta-barrel_RND_2"/>
</dbReference>
<dbReference type="PANTHER" id="PTHR32347">
    <property type="entry name" value="EFFLUX SYSTEM COMPONENT YKNX-RELATED"/>
    <property type="match status" value="1"/>
</dbReference>
<accession>A0A1D9GIJ7</accession>
<dbReference type="AlphaFoldDB" id="A0A1D9GIJ7"/>
<evidence type="ECO:0000259" key="8">
    <source>
        <dbReference type="Pfam" id="PF25917"/>
    </source>
</evidence>
<dbReference type="InterPro" id="IPR050465">
    <property type="entry name" value="UPF0194_transport"/>
</dbReference>
<dbReference type="Proteomes" id="UP000177445">
    <property type="component" value="Chromosome"/>
</dbReference>
<keyword evidence="3 4" id="KW-0175">Coiled coil</keyword>
<evidence type="ECO:0000256" key="2">
    <source>
        <dbReference type="ARBA" id="ARBA00009477"/>
    </source>
</evidence>
<evidence type="ECO:0000256" key="1">
    <source>
        <dbReference type="ARBA" id="ARBA00004196"/>
    </source>
</evidence>
<keyword evidence="11" id="KW-1185">Reference proteome</keyword>
<dbReference type="GO" id="GO:0016020">
    <property type="term" value="C:membrane"/>
    <property type="evidence" value="ECO:0007669"/>
    <property type="project" value="InterPro"/>
</dbReference>
<evidence type="ECO:0000256" key="4">
    <source>
        <dbReference type="SAM" id="Coils"/>
    </source>
</evidence>
<evidence type="ECO:0000259" key="9">
    <source>
        <dbReference type="Pfam" id="PF25954"/>
    </source>
</evidence>
<dbReference type="EMBL" id="CP017715">
    <property type="protein sequence ID" value="AOY87315.1"/>
    <property type="molecule type" value="Genomic_DNA"/>
</dbReference>
<gene>
    <name evidence="10" type="ORF">BKP64_03445</name>
</gene>
<feature type="coiled-coil region" evidence="4">
    <location>
        <begin position="123"/>
        <end position="150"/>
    </location>
</feature>
<evidence type="ECO:0000256" key="5">
    <source>
        <dbReference type="SAM" id="MobiDB-lite"/>
    </source>
</evidence>
<dbReference type="STRING" id="1874317.BKP64_03445"/>
<dbReference type="OrthoDB" id="9791520at2"/>
<dbReference type="Gene3D" id="1.10.287.470">
    <property type="entry name" value="Helix hairpin bin"/>
    <property type="match status" value="1"/>
</dbReference>
<dbReference type="GO" id="GO:0030313">
    <property type="term" value="C:cell envelope"/>
    <property type="evidence" value="ECO:0007669"/>
    <property type="project" value="UniProtKB-SubCell"/>
</dbReference>
<dbReference type="NCBIfam" id="TIGR01730">
    <property type="entry name" value="RND_mfp"/>
    <property type="match status" value="1"/>
</dbReference>
<reference evidence="10 11" key="1">
    <citation type="submission" date="2016-10" db="EMBL/GenBank/DDBJ databases">
        <title>Marinobacter salinus sp. nov., a moderately halophilic bacterium isolated from a tidal flat environment.</title>
        <authorList>
            <person name="Park S.-J."/>
        </authorList>
    </citation>
    <scope>NUCLEOTIDE SEQUENCE [LARGE SCALE GENOMIC DNA]</scope>
    <source>
        <strain evidence="10 11">Hb8</strain>
    </source>
</reference>
<evidence type="ECO:0000259" key="7">
    <source>
        <dbReference type="Pfam" id="PF25876"/>
    </source>
</evidence>
<dbReference type="PANTHER" id="PTHR32347:SF14">
    <property type="entry name" value="EFFLUX SYSTEM COMPONENT YKNX-RELATED"/>
    <property type="match status" value="1"/>
</dbReference>
<keyword evidence="6" id="KW-0472">Membrane</keyword>
<feature type="domain" description="CusB-like beta-barrel" evidence="9">
    <location>
        <begin position="249"/>
        <end position="323"/>
    </location>
</feature>
<keyword evidence="6" id="KW-0812">Transmembrane</keyword>
<feature type="transmembrane region" description="Helical" evidence="6">
    <location>
        <begin position="32"/>
        <end position="50"/>
    </location>
</feature>
<comment type="subcellular location">
    <subcellularLocation>
        <location evidence="1">Cell envelope</location>
    </subcellularLocation>
</comment>
<feature type="region of interest" description="Disordered" evidence="5">
    <location>
        <begin position="343"/>
        <end position="371"/>
    </location>
</feature>
<evidence type="ECO:0000313" key="11">
    <source>
        <dbReference type="Proteomes" id="UP000177445"/>
    </source>
</evidence>
<name>A0A1D9GIJ7_9GAMM</name>
<dbReference type="Pfam" id="PF25954">
    <property type="entry name" value="Beta-barrel_RND_2"/>
    <property type="match status" value="1"/>
</dbReference>
<evidence type="ECO:0000313" key="10">
    <source>
        <dbReference type="EMBL" id="AOY87315.1"/>
    </source>
</evidence>
<dbReference type="Gene3D" id="2.40.30.170">
    <property type="match status" value="1"/>
</dbReference>
<dbReference type="KEGG" id="msq:BKP64_03445"/>
<dbReference type="Pfam" id="PF25876">
    <property type="entry name" value="HH_MFP_RND"/>
    <property type="match status" value="1"/>
</dbReference>
<dbReference type="Pfam" id="PF25917">
    <property type="entry name" value="BSH_RND"/>
    <property type="match status" value="1"/>
</dbReference>
<feature type="domain" description="Multidrug resistance protein MdtA-like alpha-helical hairpin" evidence="7">
    <location>
        <begin position="131"/>
        <end position="203"/>
    </location>
</feature>
<organism evidence="10 11">
    <name type="scientific">Marinobacter salinus</name>
    <dbReference type="NCBI Taxonomy" id="1874317"/>
    <lineage>
        <taxon>Bacteria</taxon>
        <taxon>Pseudomonadati</taxon>
        <taxon>Pseudomonadota</taxon>
        <taxon>Gammaproteobacteria</taxon>
        <taxon>Pseudomonadales</taxon>
        <taxon>Marinobacteraceae</taxon>
        <taxon>Marinobacter</taxon>
    </lineage>
</organism>
<keyword evidence="6" id="KW-1133">Transmembrane helix</keyword>
<comment type="similarity">
    <text evidence="2">Belongs to the membrane fusion protein (MFP) (TC 8.A.1) family.</text>
</comment>
<feature type="domain" description="Multidrug resistance protein MdtA-like barrel-sandwich hybrid" evidence="8">
    <location>
        <begin position="83"/>
        <end position="236"/>
    </location>
</feature>
<dbReference type="Gene3D" id="2.40.50.100">
    <property type="match status" value="1"/>
</dbReference>
<evidence type="ECO:0000256" key="3">
    <source>
        <dbReference type="ARBA" id="ARBA00023054"/>
    </source>
</evidence>
<proteinExistence type="inferred from homology"/>
<dbReference type="InterPro" id="IPR058625">
    <property type="entry name" value="MdtA-like_BSH"/>
</dbReference>
<protein>
    <submittedName>
        <fullName evidence="10">Uncharacterized protein</fullName>
    </submittedName>
</protein>
<dbReference type="GO" id="GO:0022857">
    <property type="term" value="F:transmembrane transporter activity"/>
    <property type="evidence" value="ECO:0007669"/>
    <property type="project" value="InterPro"/>
</dbReference>
<dbReference type="SUPFAM" id="SSF111369">
    <property type="entry name" value="HlyD-like secretion proteins"/>
    <property type="match status" value="1"/>
</dbReference>